<accession>A0A1G7G9C1</accession>
<organism evidence="1 2">
    <name type="scientific">Celeribacter baekdonensis</name>
    <dbReference type="NCBI Taxonomy" id="875171"/>
    <lineage>
        <taxon>Bacteria</taxon>
        <taxon>Pseudomonadati</taxon>
        <taxon>Pseudomonadota</taxon>
        <taxon>Alphaproteobacteria</taxon>
        <taxon>Rhodobacterales</taxon>
        <taxon>Roseobacteraceae</taxon>
        <taxon>Celeribacter</taxon>
    </lineage>
</organism>
<sequence>MHFNEMPFEDAIPVEGYGPGMFRIAGQVHQGAVLLCGAKVVPWGGYADRDSLLDLKGQIDFIIIGTGPDMTHLPKEFREVFEAAEIGLEPMATPTAARTYNVLASEGRRVAVALLPV</sequence>
<dbReference type="PANTHER" id="PTHR21192:SF2">
    <property type="entry name" value="NADH DEHYDROGENASE [UBIQUINONE] 1 ALPHA SUBCOMPLEX ASSEMBLY FACTOR 3"/>
    <property type="match status" value="1"/>
</dbReference>
<protein>
    <submittedName>
        <fullName evidence="1">Uncharacterized conserved protein, contains Mth938-like domain</fullName>
    </submittedName>
</protein>
<gene>
    <name evidence="1" type="ORF">SAMN04488117_101454</name>
</gene>
<proteinExistence type="predicted"/>
<evidence type="ECO:0000313" key="2">
    <source>
        <dbReference type="Proteomes" id="UP000182284"/>
    </source>
</evidence>
<name>A0A1G7G9C1_9RHOB</name>
<dbReference type="Proteomes" id="UP000182284">
    <property type="component" value="Unassembled WGS sequence"/>
</dbReference>
<dbReference type="OrthoDB" id="7351393at2"/>
<dbReference type="EMBL" id="FNBL01000001">
    <property type="protein sequence ID" value="SDE84687.1"/>
    <property type="molecule type" value="Genomic_DNA"/>
</dbReference>
<dbReference type="Gene3D" id="3.40.1230.10">
    <property type="entry name" value="MTH938-like"/>
    <property type="match status" value="1"/>
</dbReference>
<dbReference type="CDD" id="cd00248">
    <property type="entry name" value="Mth938-like"/>
    <property type="match status" value="1"/>
</dbReference>
<dbReference type="SUPFAM" id="SSF64076">
    <property type="entry name" value="MTH938-like"/>
    <property type="match status" value="1"/>
</dbReference>
<evidence type="ECO:0000313" key="1">
    <source>
        <dbReference type="EMBL" id="SDE84687.1"/>
    </source>
</evidence>
<dbReference type="PANTHER" id="PTHR21192">
    <property type="entry name" value="NUCLEAR PROTEIN E3-3"/>
    <property type="match status" value="1"/>
</dbReference>
<dbReference type="InterPro" id="IPR036748">
    <property type="entry name" value="MTH938-like_sf"/>
</dbReference>
<reference evidence="1 2" key="1">
    <citation type="submission" date="2016-10" db="EMBL/GenBank/DDBJ databases">
        <authorList>
            <person name="de Groot N.N."/>
        </authorList>
    </citation>
    <scope>NUCLEOTIDE SEQUENCE [LARGE SCALE GENOMIC DNA]</scope>
    <source>
        <strain evidence="1 2">DSM 27375</strain>
    </source>
</reference>
<dbReference type="RefSeq" id="WP_074640588.1">
    <property type="nucleotide sequence ID" value="NZ_FNBL01000001.1"/>
</dbReference>
<dbReference type="Pfam" id="PF04430">
    <property type="entry name" value="DUF498"/>
    <property type="match status" value="1"/>
</dbReference>
<dbReference type="AlphaFoldDB" id="A0A1G7G9C1"/>
<dbReference type="InterPro" id="IPR007523">
    <property type="entry name" value="NDUFAF3/AAMDC"/>
</dbReference>